<dbReference type="Pfam" id="PF04930">
    <property type="entry name" value="FUN14"/>
    <property type="match status" value="1"/>
</dbReference>
<dbReference type="PANTHER" id="PTHR21346:SF10">
    <property type="entry name" value="TRANSMEMBRANE PROTEIN"/>
    <property type="match status" value="1"/>
</dbReference>
<feature type="compositionally biased region" description="Basic and acidic residues" evidence="7">
    <location>
        <begin position="179"/>
        <end position="200"/>
    </location>
</feature>
<protein>
    <recommendedName>
        <fullName evidence="9">EF-hand domain-containing protein</fullName>
    </recommendedName>
</protein>
<comment type="caution">
    <text evidence="10">The sequence shown here is derived from an EMBL/GenBank/DDBJ whole genome shotgun (WGS) entry which is preliminary data.</text>
</comment>
<proteinExistence type="inferred from homology"/>
<accession>A0A397DN67</accession>
<evidence type="ECO:0000256" key="7">
    <source>
        <dbReference type="SAM" id="MobiDB-lite"/>
    </source>
</evidence>
<dbReference type="Proteomes" id="UP000266643">
    <property type="component" value="Unassembled WGS sequence"/>
</dbReference>
<dbReference type="PROSITE" id="PS00018">
    <property type="entry name" value="EF_HAND_1"/>
    <property type="match status" value="1"/>
</dbReference>
<evidence type="ECO:0000256" key="3">
    <source>
        <dbReference type="ARBA" id="ARBA00022692"/>
    </source>
</evidence>
<sequence length="239" mass="25610">MLTQSIRAVAQCQAAITRTLKAENASGGGSSGKKSDDPVSRLIDQYAGSVGQVSFGGAVGFCAGMAVKSIGKVAAVAIGVVFIGAQMAASAGYIQIDWKKVEKDAIAAVDPNGDGKITPDDFKIWWKKFLALSKHNLPSSVITLGGFAAGFFLGLTFRFAMMRTNSPPDVGSNNWGRDMGSRREDSSVPPLDKMDPGLDITDLDRQAKAKHVFVPRPRRVTSPELIFRGASLDRYERTR</sequence>
<evidence type="ECO:0000256" key="1">
    <source>
        <dbReference type="ARBA" id="ARBA00004370"/>
    </source>
</evidence>
<dbReference type="PANTHER" id="PTHR21346">
    <property type="entry name" value="FUN14 DOMAIN CONTAINING"/>
    <property type="match status" value="1"/>
</dbReference>
<comment type="similarity">
    <text evidence="2">Belongs to the FUN14 family.</text>
</comment>
<keyword evidence="4" id="KW-0106">Calcium</keyword>
<evidence type="ECO:0000256" key="8">
    <source>
        <dbReference type="SAM" id="Phobius"/>
    </source>
</evidence>
<feature type="transmembrane region" description="Helical" evidence="8">
    <location>
        <begin position="137"/>
        <end position="157"/>
    </location>
</feature>
<evidence type="ECO:0000256" key="4">
    <source>
        <dbReference type="ARBA" id="ARBA00022837"/>
    </source>
</evidence>
<evidence type="ECO:0000259" key="9">
    <source>
        <dbReference type="PROSITE" id="PS50222"/>
    </source>
</evidence>
<dbReference type="InterPro" id="IPR007014">
    <property type="entry name" value="FUN14"/>
</dbReference>
<dbReference type="VEuPathDB" id="FungiDB:H257_00696"/>
<gene>
    <name evidence="10" type="ORF">DYB30_003335</name>
</gene>
<dbReference type="GO" id="GO:0016020">
    <property type="term" value="C:membrane"/>
    <property type="evidence" value="ECO:0007669"/>
    <property type="project" value="UniProtKB-SubCell"/>
</dbReference>
<dbReference type="InterPro" id="IPR011992">
    <property type="entry name" value="EF-hand-dom_pair"/>
</dbReference>
<dbReference type="SUPFAM" id="SSF47473">
    <property type="entry name" value="EF-hand"/>
    <property type="match status" value="1"/>
</dbReference>
<dbReference type="VEuPathDB" id="FungiDB:H257_00695"/>
<evidence type="ECO:0000256" key="6">
    <source>
        <dbReference type="ARBA" id="ARBA00023136"/>
    </source>
</evidence>
<keyword evidence="5 8" id="KW-1133">Transmembrane helix</keyword>
<keyword evidence="3 8" id="KW-0812">Transmembrane</keyword>
<evidence type="ECO:0000313" key="10">
    <source>
        <dbReference type="EMBL" id="RHY67743.1"/>
    </source>
</evidence>
<evidence type="ECO:0000313" key="11">
    <source>
        <dbReference type="Proteomes" id="UP000266643"/>
    </source>
</evidence>
<evidence type="ECO:0000256" key="5">
    <source>
        <dbReference type="ARBA" id="ARBA00022989"/>
    </source>
</evidence>
<dbReference type="GO" id="GO:0005509">
    <property type="term" value="F:calcium ion binding"/>
    <property type="evidence" value="ECO:0007669"/>
    <property type="project" value="InterPro"/>
</dbReference>
<keyword evidence="6 8" id="KW-0472">Membrane</keyword>
<dbReference type="PROSITE" id="PS50222">
    <property type="entry name" value="EF_HAND_2"/>
    <property type="match status" value="1"/>
</dbReference>
<dbReference type="EMBL" id="QUTD01004495">
    <property type="protein sequence ID" value="RHY67743.1"/>
    <property type="molecule type" value="Genomic_DNA"/>
</dbReference>
<feature type="region of interest" description="Disordered" evidence="7">
    <location>
        <begin position="170"/>
        <end position="200"/>
    </location>
</feature>
<dbReference type="InterPro" id="IPR002048">
    <property type="entry name" value="EF_hand_dom"/>
</dbReference>
<evidence type="ECO:0000256" key="2">
    <source>
        <dbReference type="ARBA" id="ARBA00009160"/>
    </source>
</evidence>
<dbReference type="AlphaFoldDB" id="A0A397DN67"/>
<organism evidence="10 11">
    <name type="scientific">Aphanomyces astaci</name>
    <name type="common">Crayfish plague agent</name>
    <dbReference type="NCBI Taxonomy" id="112090"/>
    <lineage>
        <taxon>Eukaryota</taxon>
        <taxon>Sar</taxon>
        <taxon>Stramenopiles</taxon>
        <taxon>Oomycota</taxon>
        <taxon>Saprolegniomycetes</taxon>
        <taxon>Saprolegniales</taxon>
        <taxon>Verrucalvaceae</taxon>
        <taxon>Aphanomyces</taxon>
    </lineage>
</organism>
<comment type="subcellular location">
    <subcellularLocation>
        <location evidence="1">Membrane</location>
    </subcellularLocation>
</comment>
<feature type="transmembrane region" description="Helical" evidence="8">
    <location>
        <begin position="73"/>
        <end position="94"/>
    </location>
</feature>
<feature type="domain" description="EF-hand" evidence="9">
    <location>
        <begin position="97"/>
        <end position="132"/>
    </location>
</feature>
<reference evidence="10 11" key="1">
    <citation type="submission" date="2018-08" db="EMBL/GenBank/DDBJ databases">
        <title>Aphanomyces genome sequencing and annotation.</title>
        <authorList>
            <person name="Minardi D."/>
            <person name="Oidtmann B."/>
            <person name="Van Der Giezen M."/>
            <person name="Studholme D.J."/>
        </authorList>
    </citation>
    <scope>NUCLEOTIDE SEQUENCE [LARGE SCALE GENOMIC DNA]</scope>
    <source>
        <strain evidence="10 11">D2</strain>
    </source>
</reference>
<dbReference type="InterPro" id="IPR018247">
    <property type="entry name" value="EF_Hand_1_Ca_BS"/>
</dbReference>
<name>A0A397DN67_APHAT</name>